<evidence type="ECO:0000313" key="1">
    <source>
        <dbReference type="EMBL" id="KXJ86189.1"/>
    </source>
</evidence>
<reference evidence="2" key="1">
    <citation type="submission" date="2016-02" db="EMBL/GenBank/DDBJ databases">
        <title>Draft genome sequence of Microdochium bolleyi, a fungal endophyte of beachgrass.</title>
        <authorList>
            <consortium name="DOE Joint Genome Institute"/>
            <person name="David A.S."/>
            <person name="May G."/>
            <person name="Haridas S."/>
            <person name="Lim J."/>
            <person name="Wang M."/>
            <person name="Labutti K."/>
            <person name="Lipzen A."/>
            <person name="Barry K."/>
            <person name="Grigoriev I.V."/>
        </authorList>
    </citation>
    <scope>NUCLEOTIDE SEQUENCE [LARGE SCALE GENOMIC DNA]</scope>
    <source>
        <strain evidence="2">J235TASD1</strain>
    </source>
</reference>
<protein>
    <submittedName>
        <fullName evidence="1">Uncharacterized protein</fullName>
    </submittedName>
</protein>
<evidence type="ECO:0000313" key="2">
    <source>
        <dbReference type="Proteomes" id="UP000070501"/>
    </source>
</evidence>
<proteinExistence type="predicted"/>
<sequence>MSRLWEDGSMIPWPNVPMRCSKRGDKHSNNGSSTRAMIGSTFPSLVLGSSGRLAPEPIDPVSAWRTVRGSGIDNGLDCICGAVLMSTVGWSSAASVGVWRHSDSAAADATPTELDGYGWHVEVIAVPGLPYDYKVAFEALKVRSDAGQAG</sequence>
<dbReference type="AlphaFoldDB" id="A0A136ING0"/>
<keyword evidence="2" id="KW-1185">Reference proteome</keyword>
<dbReference type="InParanoid" id="A0A136ING0"/>
<name>A0A136ING0_9PEZI</name>
<gene>
    <name evidence="1" type="ORF">Micbo1qcDRAFT_180178</name>
</gene>
<organism evidence="1 2">
    <name type="scientific">Microdochium bolleyi</name>
    <dbReference type="NCBI Taxonomy" id="196109"/>
    <lineage>
        <taxon>Eukaryota</taxon>
        <taxon>Fungi</taxon>
        <taxon>Dikarya</taxon>
        <taxon>Ascomycota</taxon>
        <taxon>Pezizomycotina</taxon>
        <taxon>Sordariomycetes</taxon>
        <taxon>Xylariomycetidae</taxon>
        <taxon>Xylariales</taxon>
        <taxon>Microdochiaceae</taxon>
        <taxon>Microdochium</taxon>
    </lineage>
</organism>
<dbReference type="EMBL" id="KQ964270">
    <property type="protein sequence ID" value="KXJ86189.1"/>
    <property type="molecule type" value="Genomic_DNA"/>
</dbReference>
<dbReference type="Proteomes" id="UP000070501">
    <property type="component" value="Unassembled WGS sequence"/>
</dbReference>
<accession>A0A136ING0</accession>